<accession>I0GN44</accession>
<gene>
    <name evidence="2" type="ordered locus">SELR_04730</name>
</gene>
<dbReference type="Proteomes" id="UP000007887">
    <property type="component" value="Chromosome"/>
</dbReference>
<dbReference type="OrthoDB" id="9905068at2"/>
<feature type="chain" id="PRO_5003627168" evidence="1">
    <location>
        <begin position="27"/>
        <end position="384"/>
    </location>
</feature>
<dbReference type="KEGG" id="sri:SELR_04730"/>
<reference evidence="2 3" key="1">
    <citation type="submission" date="2011-10" db="EMBL/GenBank/DDBJ databases">
        <title>Whole genome sequence of Selenomonas ruminantium subsp. lactilytica TAM6421.</title>
        <authorList>
            <person name="Oguchi A."/>
            <person name="Ankai A."/>
            <person name="Kaneko J."/>
            <person name="Yamada-Narita S."/>
            <person name="Fukui S."/>
            <person name="Takahashi M."/>
            <person name="Onodera T."/>
            <person name="Kojima S."/>
            <person name="Fushimi T."/>
            <person name="Abe N."/>
            <person name="Kamio Y."/>
            <person name="Yamazaki S."/>
            <person name="Fujita N."/>
        </authorList>
    </citation>
    <scope>NUCLEOTIDE SEQUENCE [LARGE SCALE GENOMIC DNA]</scope>
    <source>
        <strain evidence="3">NBRC 103574 / TAM6421</strain>
    </source>
</reference>
<dbReference type="AlphaFoldDB" id="I0GN44"/>
<evidence type="ECO:0000313" key="3">
    <source>
        <dbReference type="Proteomes" id="UP000007887"/>
    </source>
</evidence>
<proteinExistence type="predicted"/>
<evidence type="ECO:0000256" key="1">
    <source>
        <dbReference type="SAM" id="SignalP"/>
    </source>
</evidence>
<protein>
    <submittedName>
        <fullName evidence="2">Uncharacterized protein</fullName>
    </submittedName>
</protein>
<dbReference type="RefSeq" id="WP_014423625.1">
    <property type="nucleotide sequence ID" value="NC_017068.1"/>
</dbReference>
<dbReference type="PATRIC" id="fig|927704.6.peg.485"/>
<sequence>MNYKKIVGSLLAAGMALTMSVSPALAKDSSLQIGWMPEVYTMGSGQDNLLDKSPAARQKIKDAISARLKALAAAGKLPFVVKQGASSNLNNIQESFSDEVPLALLPIVAVDESFDTHISVGGMNAWRHVIASGINMAICSAGTADDEGMKVLAVVPLNGYTVIGDPSENGGKIMPQPLNDQAKSNIYASLTVDMIKNMDFNTVAKALKNWQKDKISPVTTQVADVKISSKKAQEIFHGHGIELRNLIANTYSAEYQKTSGKLVMPPRTAGAFYENAQKGLYAFEMHSPSGKVRVSMGKPDNEVYLDISGVAQAEVTGKSGIRKDILYKAWLKKVTKDGREEAVLDDYMVEPQFKKQDSSIGVDKKDIFTRLEMKLAKKMAAQKR</sequence>
<keyword evidence="1" id="KW-0732">Signal</keyword>
<organism evidence="2 3">
    <name type="scientific">Selenomonas ruminantium subsp. lactilytica (strain NBRC 103574 / TAM6421)</name>
    <dbReference type="NCBI Taxonomy" id="927704"/>
    <lineage>
        <taxon>Bacteria</taxon>
        <taxon>Bacillati</taxon>
        <taxon>Bacillota</taxon>
        <taxon>Negativicutes</taxon>
        <taxon>Selenomonadales</taxon>
        <taxon>Selenomonadaceae</taxon>
        <taxon>Selenomonas</taxon>
    </lineage>
</organism>
<evidence type="ECO:0000313" key="2">
    <source>
        <dbReference type="EMBL" id="BAL82181.1"/>
    </source>
</evidence>
<dbReference type="eggNOG" id="ENOG50348IE">
    <property type="taxonomic scope" value="Bacteria"/>
</dbReference>
<dbReference type="HOGENOM" id="CLU_719423_0_0_9"/>
<feature type="signal peptide" evidence="1">
    <location>
        <begin position="1"/>
        <end position="26"/>
    </location>
</feature>
<name>I0GN44_SELRL</name>
<dbReference type="EMBL" id="AP012292">
    <property type="protein sequence ID" value="BAL82181.1"/>
    <property type="molecule type" value="Genomic_DNA"/>
</dbReference>